<comment type="caution">
    <text evidence="2">The sequence shown here is derived from an EMBL/GenBank/DDBJ whole genome shotgun (WGS) entry which is preliminary data.</text>
</comment>
<dbReference type="Proteomes" id="UP000297891">
    <property type="component" value="Unassembled WGS sequence"/>
</dbReference>
<evidence type="ECO:0000313" key="2">
    <source>
        <dbReference type="EMBL" id="TGK91606.1"/>
    </source>
</evidence>
<dbReference type="EMBL" id="RQFP01000014">
    <property type="protein sequence ID" value="TGK91606.1"/>
    <property type="molecule type" value="Genomic_DNA"/>
</dbReference>
<feature type="signal peptide" evidence="1">
    <location>
        <begin position="1"/>
        <end position="18"/>
    </location>
</feature>
<dbReference type="RefSeq" id="WP_100790145.1">
    <property type="nucleotide sequence ID" value="NZ_NPDQ01000003.1"/>
</dbReference>
<accession>A0A2M9Y2F7</accession>
<name>A0A2M9Y2F7_9LEPT</name>
<proteinExistence type="predicted"/>
<reference evidence="2" key="1">
    <citation type="journal article" date="2019" name="PLoS Negl. Trop. Dis.">
        <title>Revisiting the worldwide diversity of Leptospira species in the environment.</title>
        <authorList>
            <person name="Vincent A.T."/>
            <person name="Schiettekatte O."/>
            <person name="Bourhy P."/>
            <person name="Veyrier F.J."/>
            <person name="Picardeau M."/>
        </authorList>
    </citation>
    <scope>NUCLEOTIDE SEQUENCE [LARGE SCALE GENOMIC DNA]</scope>
    <source>
        <strain evidence="2">201800277</strain>
    </source>
</reference>
<dbReference type="NCBIfam" id="NF047844">
    <property type="entry name" value="FlgcoilFcpBLepto"/>
    <property type="match status" value="1"/>
</dbReference>
<evidence type="ECO:0000256" key="1">
    <source>
        <dbReference type="SAM" id="SignalP"/>
    </source>
</evidence>
<dbReference type="InterPro" id="IPR058173">
    <property type="entry name" value="FcpB"/>
</dbReference>
<keyword evidence="1" id="KW-0732">Signal</keyword>
<sequence length="277" mass="31692">MKIKLILPILLLNFGVFAQTGSSETGSTSAGIDPTQSGKSITETEKELDDNISEVNKRLRLHTVLFKMKVRTLPHRTVLYKGKPSADGERCEVADKQEAQDNTCLHLEVFDFVGSEDGKSSKNLGAKFKKMELFYEGTNNADPDPRKEQPRNLTKVRTYIYQNNFVLEDKIISVIADVAPNGTPAHDDKLELFYQHDDYPVWGTPETPSEKGVGKYILANVENTKTNPIRNNFKKQFYFKNLDYFDKLFTKLFDYNDRDSNKHYKKNVEALKSSLKY</sequence>
<organism evidence="2 3">
    <name type="scientific">Leptospira brenneri</name>
    <dbReference type="NCBI Taxonomy" id="2023182"/>
    <lineage>
        <taxon>Bacteria</taxon>
        <taxon>Pseudomonadati</taxon>
        <taxon>Spirochaetota</taxon>
        <taxon>Spirochaetia</taxon>
        <taxon>Leptospirales</taxon>
        <taxon>Leptospiraceae</taxon>
        <taxon>Leptospira</taxon>
    </lineage>
</organism>
<protein>
    <submittedName>
        <fullName evidence="2">Uncharacterized protein</fullName>
    </submittedName>
</protein>
<dbReference type="AlphaFoldDB" id="A0A2M9Y2F7"/>
<keyword evidence="3" id="KW-1185">Reference proteome</keyword>
<feature type="chain" id="PRO_5044383745" evidence="1">
    <location>
        <begin position="19"/>
        <end position="277"/>
    </location>
</feature>
<gene>
    <name evidence="2" type="ORF">EHQ30_15465</name>
</gene>
<dbReference type="OrthoDB" id="334492at2"/>
<evidence type="ECO:0000313" key="3">
    <source>
        <dbReference type="Proteomes" id="UP000297891"/>
    </source>
</evidence>